<keyword evidence="3" id="KW-1185">Reference proteome</keyword>
<organism evidence="2 3">
    <name type="scientific">Sporothrix bragantina</name>
    <dbReference type="NCBI Taxonomy" id="671064"/>
    <lineage>
        <taxon>Eukaryota</taxon>
        <taxon>Fungi</taxon>
        <taxon>Dikarya</taxon>
        <taxon>Ascomycota</taxon>
        <taxon>Pezizomycotina</taxon>
        <taxon>Sordariomycetes</taxon>
        <taxon>Sordariomycetidae</taxon>
        <taxon>Ophiostomatales</taxon>
        <taxon>Ophiostomataceae</taxon>
        <taxon>Sporothrix</taxon>
    </lineage>
</organism>
<feature type="non-terminal residue" evidence="2">
    <location>
        <position position="164"/>
    </location>
</feature>
<dbReference type="SUPFAM" id="SSF52540">
    <property type="entry name" value="P-loop containing nucleoside triphosphate hydrolases"/>
    <property type="match status" value="1"/>
</dbReference>
<evidence type="ECO:0000259" key="1">
    <source>
        <dbReference type="PROSITE" id="PS51192"/>
    </source>
</evidence>
<evidence type="ECO:0000313" key="3">
    <source>
        <dbReference type="Proteomes" id="UP001642406"/>
    </source>
</evidence>
<gene>
    <name evidence="2" type="ORF">SBRCBS47491_010198</name>
</gene>
<reference evidence="2 3" key="1">
    <citation type="submission" date="2024-01" db="EMBL/GenBank/DDBJ databases">
        <authorList>
            <person name="Allen C."/>
            <person name="Tagirdzhanova G."/>
        </authorList>
    </citation>
    <scope>NUCLEOTIDE SEQUENCE [LARGE SCALE GENOMIC DNA]</scope>
</reference>
<evidence type="ECO:0000313" key="2">
    <source>
        <dbReference type="EMBL" id="CAK7237901.1"/>
    </source>
</evidence>
<accession>A0ABP0D340</accession>
<protein>
    <recommendedName>
        <fullName evidence="1">Helicase ATP-binding domain-containing protein</fullName>
    </recommendedName>
</protein>
<feature type="domain" description="Helicase ATP-binding" evidence="1">
    <location>
        <begin position="1"/>
        <end position="68"/>
    </location>
</feature>
<dbReference type="Gene3D" id="3.40.50.300">
    <property type="entry name" value="P-loop containing nucleotide triphosphate hydrolases"/>
    <property type="match status" value="1"/>
</dbReference>
<name>A0ABP0D340_9PEZI</name>
<dbReference type="EMBL" id="CAWUHC010000223">
    <property type="protein sequence ID" value="CAK7237901.1"/>
    <property type="molecule type" value="Genomic_DNA"/>
</dbReference>
<dbReference type="PROSITE" id="PS51192">
    <property type="entry name" value="HELICASE_ATP_BIND_1"/>
    <property type="match status" value="1"/>
</dbReference>
<dbReference type="Proteomes" id="UP001642406">
    <property type="component" value="Unassembled WGS sequence"/>
</dbReference>
<dbReference type="InterPro" id="IPR027417">
    <property type="entry name" value="P-loop_NTPase"/>
</dbReference>
<proteinExistence type="predicted"/>
<dbReference type="InterPro" id="IPR014001">
    <property type="entry name" value="Helicase_ATP-bd"/>
</dbReference>
<comment type="caution">
    <text evidence="2">The sequence shown here is derived from an EMBL/GenBank/DDBJ whole genome shotgun (WGS) entry which is preliminary data.</text>
</comment>
<sequence length="164" mass="18474">MVAGPNAYFRGQQAELVRFHQLDRIVYDECHVILESRASFRPAIQLTATLPPADKADFFRRINTLQATATVIREPTKRSTITYVVHTLNNIDDRTATLQKILRQARTDRRRAIVFYPAVAMAVELAKILQAPVFHANNGPSVDEKEAIVRAWANDDTYGPIVAT</sequence>